<name>A0A9N7USR2_PLEPL</name>
<evidence type="ECO:0000256" key="1">
    <source>
        <dbReference type="SAM" id="MobiDB-lite"/>
    </source>
</evidence>
<dbReference type="Proteomes" id="UP001153269">
    <property type="component" value="Unassembled WGS sequence"/>
</dbReference>
<dbReference type="AlphaFoldDB" id="A0A9N7USR2"/>
<accession>A0A9N7USR2</accession>
<evidence type="ECO:0000313" key="2">
    <source>
        <dbReference type="EMBL" id="CAB1435666.1"/>
    </source>
</evidence>
<sequence>MDTESPLLSFIKSSLPKLRDPEPLLERLQDLGVEDLKDLRYLQESDLLSVLRPIEVRKLLSLLNKTSQQDVLDSPPSNQSNKQFSRASTSASPVTQSDEMPLSVFRWLQLSNCKFTAVNK</sequence>
<organism evidence="2 3">
    <name type="scientific">Pleuronectes platessa</name>
    <name type="common">European plaice</name>
    <dbReference type="NCBI Taxonomy" id="8262"/>
    <lineage>
        <taxon>Eukaryota</taxon>
        <taxon>Metazoa</taxon>
        <taxon>Chordata</taxon>
        <taxon>Craniata</taxon>
        <taxon>Vertebrata</taxon>
        <taxon>Euteleostomi</taxon>
        <taxon>Actinopterygii</taxon>
        <taxon>Neopterygii</taxon>
        <taxon>Teleostei</taxon>
        <taxon>Neoteleostei</taxon>
        <taxon>Acanthomorphata</taxon>
        <taxon>Carangaria</taxon>
        <taxon>Pleuronectiformes</taxon>
        <taxon>Pleuronectoidei</taxon>
        <taxon>Pleuronectidae</taxon>
        <taxon>Pleuronectes</taxon>
    </lineage>
</organism>
<reference evidence="2" key="1">
    <citation type="submission" date="2020-03" db="EMBL/GenBank/DDBJ databases">
        <authorList>
            <person name="Weist P."/>
        </authorList>
    </citation>
    <scope>NUCLEOTIDE SEQUENCE</scope>
</reference>
<dbReference type="EMBL" id="CADEAL010001791">
    <property type="protein sequence ID" value="CAB1435666.1"/>
    <property type="molecule type" value="Genomic_DNA"/>
</dbReference>
<keyword evidence="3" id="KW-1185">Reference proteome</keyword>
<comment type="caution">
    <text evidence="2">The sequence shown here is derived from an EMBL/GenBank/DDBJ whole genome shotgun (WGS) entry which is preliminary data.</text>
</comment>
<evidence type="ECO:0000313" key="3">
    <source>
        <dbReference type="Proteomes" id="UP001153269"/>
    </source>
</evidence>
<protein>
    <submittedName>
        <fullName evidence="2">Uncharacterized protein</fullName>
    </submittedName>
</protein>
<gene>
    <name evidence="2" type="ORF">PLEPLA_LOCUS23722</name>
</gene>
<feature type="region of interest" description="Disordered" evidence="1">
    <location>
        <begin position="67"/>
        <end position="97"/>
    </location>
</feature>
<proteinExistence type="predicted"/>